<feature type="region of interest" description="Disordered" evidence="1">
    <location>
        <begin position="64"/>
        <end position="115"/>
    </location>
</feature>
<sequence>MPPVLAHPGPFTLSTPPIRCNFNITRTQIQPFPYHPSIQQRCTCSGTNLCASNGCCSSPAVASSATCEPGGSSGNRITGASASDATFLPQPQEASTIASPTDGRFGRRTEIRGTL</sequence>
<protein>
    <submittedName>
        <fullName evidence="2">Uncharacterized protein</fullName>
    </submittedName>
</protein>
<feature type="compositionally biased region" description="Polar residues" evidence="1">
    <location>
        <begin position="74"/>
        <end position="84"/>
    </location>
</feature>
<evidence type="ECO:0000313" key="2">
    <source>
        <dbReference type="EMBL" id="ORZ30528.1"/>
    </source>
</evidence>
<name>A0A1Y2H7G3_9FUNG</name>
<evidence type="ECO:0000313" key="3">
    <source>
        <dbReference type="Proteomes" id="UP000193411"/>
    </source>
</evidence>
<gene>
    <name evidence="2" type="ORF">BCR44DRAFT_1444774</name>
</gene>
<proteinExistence type="predicted"/>
<reference evidence="2 3" key="1">
    <citation type="submission" date="2016-07" db="EMBL/GenBank/DDBJ databases">
        <title>Pervasive Adenine N6-methylation of Active Genes in Fungi.</title>
        <authorList>
            <consortium name="DOE Joint Genome Institute"/>
            <person name="Mondo S.J."/>
            <person name="Dannebaum R.O."/>
            <person name="Kuo R.C."/>
            <person name="Labutti K."/>
            <person name="Haridas S."/>
            <person name="Kuo A."/>
            <person name="Salamov A."/>
            <person name="Ahrendt S.R."/>
            <person name="Lipzen A."/>
            <person name="Sullivan W."/>
            <person name="Andreopoulos W.B."/>
            <person name="Clum A."/>
            <person name="Lindquist E."/>
            <person name="Daum C."/>
            <person name="Ramamoorthy G.K."/>
            <person name="Gryganskyi A."/>
            <person name="Culley D."/>
            <person name="Magnuson J.K."/>
            <person name="James T.Y."/>
            <person name="O'Malley M.A."/>
            <person name="Stajich J.E."/>
            <person name="Spatafora J.W."/>
            <person name="Visel A."/>
            <person name="Grigoriev I.V."/>
        </authorList>
    </citation>
    <scope>NUCLEOTIDE SEQUENCE [LARGE SCALE GENOMIC DNA]</scope>
    <source>
        <strain evidence="2 3">PL171</strain>
    </source>
</reference>
<dbReference type="Proteomes" id="UP000193411">
    <property type="component" value="Unassembled WGS sequence"/>
</dbReference>
<dbReference type="AlphaFoldDB" id="A0A1Y2H7G3"/>
<accession>A0A1Y2H7G3</accession>
<comment type="caution">
    <text evidence="2">The sequence shown here is derived from an EMBL/GenBank/DDBJ whole genome shotgun (WGS) entry which is preliminary data.</text>
</comment>
<evidence type="ECO:0000256" key="1">
    <source>
        <dbReference type="SAM" id="MobiDB-lite"/>
    </source>
</evidence>
<feature type="compositionally biased region" description="Basic and acidic residues" evidence="1">
    <location>
        <begin position="104"/>
        <end position="115"/>
    </location>
</feature>
<organism evidence="2 3">
    <name type="scientific">Catenaria anguillulae PL171</name>
    <dbReference type="NCBI Taxonomy" id="765915"/>
    <lineage>
        <taxon>Eukaryota</taxon>
        <taxon>Fungi</taxon>
        <taxon>Fungi incertae sedis</taxon>
        <taxon>Blastocladiomycota</taxon>
        <taxon>Blastocladiomycetes</taxon>
        <taxon>Blastocladiales</taxon>
        <taxon>Catenariaceae</taxon>
        <taxon>Catenaria</taxon>
    </lineage>
</organism>
<keyword evidence="3" id="KW-1185">Reference proteome</keyword>
<feature type="non-terminal residue" evidence="2">
    <location>
        <position position="115"/>
    </location>
</feature>
<dbReference type="EMBL" id="MCFL01000083">
    <property type="protein sequence ID" value="ORZ30528.1"/>
    <property type="molecule type" value="Genomic_DNA"/>
</dbReference>